<keyword evidence="4 5" id="KW-0472">Membrane</keyword>
<dbReference type="KEGG" id="foc:113205768"/>
<evidence type="ECO:0000256" key="2">
    <source>
        <dbReference type="ARBA" id="ARBA00022692"/>
    </source>
</evidence>
<accession>A0A9C6UA26</accession>
<proteinExistence type="predicted"/>
<dbReference type="PANTHER" id="PTHR22911">
    <property type="entry name" value="ACYL-MALONYL CONDENSING ENZYME-RELATED"/>
    <property type="match status" value="1"/>
</dbReference>
<dbReference type="InterPro" id="IPR000620">
    <property type="entry name" value="EamA_dom"/>
</dbReference>
<dbReference type="Pfam" id="PF00892">
    <property type="entry name" value="EamA"/>
    <property type="match status" value="2"/>
</dbReference>
<evidence type="ECO:0000256" key="5">
    <source>
        <dbReference type="SAM" id="Phobius"/>
    </source>
</evidence>
<dbReference type="OrthoDB" id="306876at2759"/>
<evidence type="ECO:0000259" key="6">
    <source>
        <dbReference type="Pfam" id="PF00892"/>
    </source>
</evidence>
<dbReference type="SUPFAM" id="SSF103481">
    <property type="entry name" value="Multidrug resistance efflux transporter EmrE"/>
    <property type="match status" value="2"/>
</dbReference>
<feature type="transmembrane region" description="Helical" evidence="5">
    <location>
        <begin position="419"/>
        <end position="440"/>
    </location>
</feature>
<dbReference type="AlphaFoldDB" id="A0A9C6UA26"/>
<name>A0A9C6UA26_FRAOC</name>
<sequence>MQMSLAAPPGGSVGGCRAAQWLDRRPATSVPCPVLCVPQRESCKLSSFLPYNKMQMGSAPPPPYSAGGPSGASGRLGLRMGPGGGGGPTGLGYSSSMSASEETLLLPGRQRSLSTAGFPPHHYYQSLPEVTVLLADTEVAPDEHDPLPLHHRGHAAAAGNGTWKDMGSSLGARGRGGRGRARTESLSARLGLEKTNWCGILLALLSGMFFTMSSAAVKALRSVDPMELLVIRSSVQVAAVLPVALYSGASVLGPKGSRWLLQAQGVVGALTLVLLFFSFRRLPLGDATTIIFSSPVFVLILSFLFLREPCGFFRTLVVCMLLTGVVLISKPPFLFQGSSGLPAAAHAPKEAVTYDVVGYACALLATLFTAGNIVIMRKCKDVHFSVVVLTLSAWSLVLSGGLLAYMGPRQGDIRLPHGLWQWGLVAMVAAFGLSGQLLVARALSMEGAGKVAVTRSLDIVLAFAIQVLGFGEVPDWMSVTGAGLVLVCVLGMGLESQLHRAAARVP</sequence>
<feature type="transmembrane region" description="Helical" evidence="5">
    <location>
        <begin position="356"/>
        <end position="375"/>
    </location>
</feature>
<feature type="transmembrane region" description="Helical" evidence="5">
    <location>
        <begin position="229"/>
        <end position="247"/>
    </location>
</feature>
<feature type="transmembrane region" description="Helical" evidence="5">
    <location>
        <begin position="382"/>
        <end position="407"/>
    </location>
</feature>
<dbReference type="Gene3D" id="1.10.3730.20">
    <property type="match status" value="1"/>
</dbReference>
<gene>
    <name evidence="8" type="primary">LOC113205768</name>
</gene>
<protein>
    <submittedName>
        <fullName evidence="8">Solute carrier family 35 member G1-like isoform X1</fullName>
    </submittedName>
</protein>
<evidence type="ECO:0000256" key="1">
    <source>
        <dbReference type="ARBA" id="ARBA00004141"/>
    </source>
</evidence>
<dbReference type="GeneID" id="113205768"/>
<feature type="transmembrane region" description="Helical" evidence="5">
    <location>
        <begin position="285"/>
        <end position="305"/>
    </location>
</feature>
<dbReference type="PANTHER" id="PTHR22911:SF6">
    <property type="entry name" value="SOLUTE CARRIER FAMILY 35 MEMBER G1"/>
    <property type="match status" value="1"/>
</dbReference>
<evidence type="ECO:0000256" key="4">
    <source>
        <dbReference type="ARBA" id="ARBA00023136"/>
    </source>
</evidence>
<keyword evidence="3 5" id="KW-1133">Transmembrane helix</keyword>
<feature type="transmembrane region" description="Helical" evidence="5">
    <location>
        <begin position="259"/>
        <end position="279"/>
    </location>
</feature>
<dbReference type="Proteomes" id="UP000504606">
    <property type="component" value="Unplaced"/>
</dbReference>
<dbReference type="RefSeq" id="XP_052126324.1">
    <property type="nucleotide sequence ID" value="XM_052270364.1"/>
</dbReference>
<feature type="domain" description="EamA" evidence="6">
    <location>
        <begin position="199"/>
        <end position="329"/>
    </location>
</feature>
<comment type="subcellular location">
    <subcellularLocation>
        <location evidence="1">Membrane</location>
        <topology evidence="1">Multi-pass membrane protein</topology>
    </subcellularLocation>
</comment>
<feature type="domain" description="EamA" evidence="6">
    <location>
        <begin position="358"/>
        <end position="492"/>
    </location>
</feature>
<feature type="transmembrane region" description="Helical" evidence="5">
    <location>
        <begin position="452"/>
        <end position="470"/>
    </location>
</feature>
<evidence type="ECO:0000256" key="3">
    <source>
        <dbReference type="ARBA" id="ARBA00022989"/>
    </source>
</evidence>
<keyword evidence="2 5" id="KW-0812">Transmembrane</keyword>
<feature type="transmembrane region" description="Helical" evidence="5">
    <location>
        <begin position="476"/>
        <end position="494"/>
    </location>
</feature>
<dbReference type="GO" id="GO:0016020">
    <property type="term" value="C:membrane"/>
    <property type="evidence" value="ECO:0007669"/>
    <property type="project" value="UniProtKB-SubCell"/>
</dbReference>
<evidence type="ECO:0000313" key="7">
    <source>
        <dbReference type="Proteomes" id="UP000504606"/>
    </source>
</evidence>
<dbReference type="InterPro" id="IPR037185">
    <property type="entry name" value="EmrE-like"/>
</dbReference>
<feature type="transmembrane region" description="Helical" evidence="5">
    <location>
        <begin position="197"/>
        <end position="217"/>
    </location>
</feature>
<organism evidence="7 8">
    <name type="scientific">Frankliniella occidentalis</name>
    <name type="common">Western flower thrips</name>
    <name type="synonym">Euthrips occidentalis</name>
    <dbReference type="NCBI Taxonomy" id="133901"/>
    <lineage>
        <taxon>Eukaryota</taxon>
        <taxon>Metazoa</taxon>
        <taxon>Ecdysozoa</taxon>
        <taxon>Arthropoda</taxon>
        <taxon>Hexapoda</taxon>
        <taxon>Insecta</taxon>
        <taxon>Pterygota</taxon>
        <taxon>Neoptera</taxon>
        <taxon>Paraneoptera</taxon>
        <taxon>Thysanoptera</taxon>
        <taxon>Terebrantia</taxon>
        <taxon>Thripoidea</taxon>
        <taxon>Thripidae</taxon>
        <taxon>Frankliniella</taxon>
    </lineage>
</organism>
<reference evidence="8" key="1">
    <citation type="submission" date="2025-08" db="UniProtKB">
        <authorList>
            <consortium name="RefSeq"/>
        </authorList>
    </citation>
    <scope>IDENTIFICATION</scope>
    <source>
        <tissue evidence="8">Whole organism</tissue>
    </source>
</reference>
<feature type="transmembrane region" description="Helical" evidence="5">
    <location>
        <begin position="312"/>
        <end position="329"/>
    </location>
</feature>
<evidence type="ECO:0000313" key="8">
    <source>
        <dbReference type="RefSeq" id="XP_052126324.1"/>
    </source>
</evidence>
<keyword evidence="7" id="KW-1185">Reference proteome</keyword>